<feature type="compositionally biased region" description="Polar residues" evidence="1">
    <location>
        <begin position="157"/>
        <end position="168"/>
    </location>
</feature>
<proteinExistence type="predicted"/>
<feature type="compositionally biased region" description="Polar residues" evidence="1">
    <location>
        <begin position="397"/>
        <end position="421"/>
    </location>
</feature>
<dbReference type="RefSeq" id="XP_064733364.1">
    <property type="nucleotide sequence ID" value="XM_064870911.1"/>
</dbReference>
<evidence type="ECO:0000313" key="3">
    <source>
        <dbReference type="Proteomes" id="UP001334248"/>
    </source>
</evidence>
<evidence type="ECO:0000256" key="1">
    <source>
        <dbReference type="SAM" id="MobiDB-lite"/>
    </source>
</evidence>
<dbReference type="Proteomes" id="UP001334248">
    <property type="component" value="Unassembled WGS sequence"/>
</dbReference>
<reference evidence="2 3" key="1">
    <citation type="journal article" date="2023" name="Res Sq">
        <title>Genomic and morphological characterization of Knufia obscura isolated from the Mars 2020 spacecraft assembly facility.</title>
        <authorList>
            <person name="Chander A.M."/>
            <person name="Teixeira M.M."/>
            <person name="Singh N.K."/>
            <person name="Williams M.P."/>
            <person name="Parker C.W."/>
            <person name="Leo P."/>
            <person name="Stajich J.E."/>
            <person name="Torok T."/>
            <person name="Tighe S."/>
            <person name="Mason C.E."/>
            <person name="Venkateswaran K."/>
        </authorList>
    </citation>
    <scope>NUCLEOTIDE SEQUENCE [LARGE SCALE GENOMIC DNA]</scope>
    <source>
        <strain evidence="2 3">CCFEE 5817</strain>
    </source>
</reference>
<name>A0ABR0RYC9_9EURO</name>
<feature type="compositionally biased region" description="Polar residues" evidence="1">
    <location>
        <begin position="273"/>
        <end position="296"/>
    </location>
</feature>
<dbReference type="GeneID" id="89995927"/>
<keyword evidence="3" id="KW-1185">Reference proteome</keyword>
<organism evidence="2 3">
    <name type="scientific">Knufia obscura</name>
    <dbReference type="NCBI Taxonomy" id="1635080"/>
    <lineage>
        <taxon>Eukaryota</taxon>
        <taxon>Fungi</taxon>
        <taxon>Dikarya</taxon>
        <taxon>Ascomycota</taxon>
        <taxon>Pezizomycotina</taxon>
        <taxon>Eurotiomycetes</taxon>
        <taxon>Chaetothyriomycetidae</taxon>
        <taxon>Chaetothyriales</taxon>
        <taxon>Trichomeriaceae</taxon>
        <taxon>Knufia</taxon>
    </lineage>
</organism>
<dbReference type="EMBL" id="JAVHJV010000002">
    <property type="protein sequence ID" value="KAK5945274.1"/>
    <property type="molecule type" value="Genomic_DNA"/>
</dbReference>
<comment type="caution">
    <text evidence="2">The sequence shown here is derived from an EMBL/GenBank/DDBJ whole genome shotgun (WGS) entry which is preliminary data.</text>
</comment>
<feature type="region of interest" description="Disordered" evidence="1">
    <location>
        <begin position="349"/>
        <end position="421"/>
    </location>
</feature>
<feature type="compositionally biased region" description="Polar residues" evidence="1">
    <location>
        <begin position="370"/>
        <end position="385"/>
    </location>
</feature>
<gene>
    <name evidence="2" type="ORF">PMZ80_002478</name>
</gene>
<feature type="region of interest" description="Disordered" evidence="1">
    <location>
        <begin position="1"/>
        <end position="40"/>
    </location>
</feature>
<feature type="compositionally biased region" description="Basic and acidic residues" evidence="1">
    <location>
        <begin position="21"/>
        <end position="30"/>
    </location>
</feature>
<sequence>MNLGSHDQLFSEDFGSSGYSTKRDTPELEVKPGGPPRKRVPVAVSQKYTLVKSIADEDPSATGVGNVRSNAAATKVMGVGATTAKVQAGRAANFSDGRGRHMHYLQTQHPAYAQPQSTPSYATWPSSLDYSGITAPSSASWAHGSYSTTYPMYETDSTSPYATQQPPSYTLPDPDHGARQSMSYVSSLPRPQHNSLWLDQMNSASVPQQASPVYPLTPAESTKSYAMLGAQPGQHTLSNERTLPQPTLSGVASLPSNGHDTPPLSAVSHRSSHTWNTDSASHISNASSRTSCGGSQDLSTAAQALTTCEDQAAIYPYPADSTSPVIDVPAAALPVAADENQLQQVPHASHTVTDTGALALHNRTSRDSLRTSSPTHGLYGYSNTRSSRRPHGMLTTRLLTSGFPSNWDPSPTSSRNNSLGSQQTANAIDQLNHFSDHRGSSSSLAQTY</sequence>
<evidence type="ECO:0000313" key="2">
    <source>
        <dbReference type="EMBL" id="KAK5945274.1"/>
    </source>
</evidence>
<feature type="region of interest" description="Disordered" evidence="1">
    <location>
        <begin position="255"/>
        <end position="296"/>
    </location>
</feature>
<accession>A0ABR0RYC9</accession>
<feature type="region of interest" description="Disordered" evidence="1">
    <location>
        <begin position="157"/>
        <end position="182"/>
    </location>
</feature>
<protein>
    <submittedName>
        <fullName evidence="2">Uncharacterized protein</fullName>
    </submittedName>
</protein>